<dbReference type="EMBL" id="BPUR01000009">
    <property type="protein sequence ID" value="GJH18441.1"/>
    <property type="molecule type" value="Genomic_DNA"/>
</dbReference>
<organism evidence="1 2">
    <name type="scientific">Caballeronia novacaledonica</name>
    <dbReference type="NCBI Taxonomy" id="1544861"/>
    <lineage>
        <taxon>Bacteria</taxon>
        <taxon>Pseudomonadati</taxon>
        <taxon>Pseudomonadota</taxon>
        <taxon>Betaproteobacteria</taxon>
        <taxon>Burkholderiales</taxon>
        <taxon>Burkholderiaceae</taxon>
        <taxon>Caballeronia</taxon>
    </lineage>
</organism>
<gene>
    <name evidence="1" type="ORF">CBA19CS22_17885</name>
</gene>
<keyword evidence="2" id="KW-1185">Reference proteome</keyword>
<comment type="caution">
    <text evidence="1">The sequence shown here is derived from an EMBL/GenBank/DDBJ whole genome shotgun (WGS) entry which is preliminary data.</text>
</comment>
<accession>A0ACB5QTE6</accession>
<dbReference type="Proteomes" id="UP001055013">
    <property type="component" value="Unassembled WGS sequence"/>
</dbReference>
<protein>
    <submittedName>
        <fullName evidence="1">IS6 family transposase</fullName>
    </submittedName>
</protein>
<evidence type="ECO:0000313" key="2">
    <source>
        <dbReference type="Proteomes" id="UP001055013"/>
    </source>
</evidence>
<reference evidence="1" key="1">
    <citation type="submission" date="2021-09" db="EMBL/GenBank/DDBJ databases">
        <title>Isolation and characterization of 3-chlorobenzoate degrading bacteria from soils in Shizuoka.</title>
        <authorList>
            <person name="Ifat A."/>
            <person name="Ogawa N."/>
            <person name="Kimbara K."/>
            <person name="Moriuchi R."/>
            <person name="Dohra H."/>
            <person name="Shintani M."/>
        </authorList>
    </citation>
    <scope>NUCLEOTIDE SEQUENCE</scope>
    <source>
        <strain evidence="1">19CS2-2</strain>
    </source>
</reference>
<proteinExistence type="predicted"/>
<name>A0ACB5QTE6_9BURK</name>
<sequence length="244" mass="28149">MTSMMAKTKTPRKTVPTGIGKVLKRLHYPLDVILLCVRWYVAYSLSLRNLEEMMAERGIEVDHSSVHRWVIKLLPVFEKAFRRRKRPVGRSWRVDETYVKIKGQWKFLYRAVDKAKNTVDFLLCAHRDKAAARRYFEKAIAQNGDPETITVDKSGANLAALEALNAERQTPINIRQNKYLNNIVEQDHRAVKRIIKPMMGFKDFRCAPRIILSGIEIAHMIRKGQMCDDGVVSIAAEQFYSLAM</sequence>
<evidence type="ECO:0000313" key="1">
    <source>
        <dbReference type="EMBL" id="GJH18441.1"/>
    </source>
</evidence>